<dbReference type="SUPFAM" id="SSF74653">
    <property type="entry name" value="TolA/TonB C-terminal domain"/>
    <property type="match status" value="1"/>
</dbReference>
<dbReference type="AlphaFoldDB" id="A0A921FES5"/>
<accession>A0A921FES5</accession>
<sequence length="236" mass="27025">MGAKKRYPSRLQARLLWLLVTLFATTFVNAQNSNDSIVVDTLASGEHVYDWRKVDQKPEFPEGILTLCLNHLRIYYKSDPEYYYEEIGVRGIAQFVIDKDGNVRKPKILRSLDYFPKLDSLAIRSISIMPRWKPGLLNGKSVATNYVVPIRPRLMIPKANDIASVMESMLDLCNTSSWDNVWIDIEGKKSDSHFLETIDPNNLEYLLVLKNTASVTHFTSDPKYKAVLLITLKKSK</sequence>
<proteinExistence type="predicted"/>
<reference evidence="3" key="1">
    <citation type="journal article" date="2021" name="PeerJ">
        <title>Extensive microbial diversity within the chicken gut microbiome revealed by metagenomics and culture.</title>
        <authorList>
            <person name="Gilroy R."/>
            <person name="Ravi A."/>
            <person name="Getino M."/>
            <person name="Pursley I."/>
            <person name="Horton D.L."/>
            <person name="Alikhan N.F."/>
            <person name="Baker D."/>
            <person name="Gharbi K."/>
            <person name="Hall N."/>
            <person name="Watson M."/>
            <person name="Adriaenssens E.M."/>
            <person name="Foster-Nyarko E."/>
            <person name="Jarju S."/>
            <person name="Secka A."/>
            <person name="Antonio M."/>
            <person name="Oren A."/>
            <person name="Chaudhuri R.R."/>
            <person name="La Ragione R."/>
            <person name="Hildebrand F."/>
            <person name="Pallen M.J."/>
        </authorList>
    </citation>
    <scope>NUCLEOTIDE SEQUENCE</scope>
    <source>
        <strain evidence="3">CHK165-8395</strain>
    </source>
</reference>
<dbReference type="Pfam" id="PF03544">
    <property type="entry name" value="TonB_C"/>
    <property type="match status" value="1"/>
</dbReference>
<organism evidence="3 4">
    <name type="scientific">Phocaeicola coprocola</name>
    <dbReference type="NCBI Taxonomy" id="310298"/>
    <lineage>
        <taxon>Bacteria</taxon>
        <taxon>Pseudomonadati</taxon>
        <taxon>Bacteroidota</taxon>
        <taxon>Bacteroidia</taxon>
        <taxon>Bacteroidales</taxon>
        <taxon>Bacteroidaceae</taxon>
        <taxon>Phocaeicola</taxon>
    </lineage>
</organism>
<evidence type="ECO:0000313" key="3">
    <source>
        <dbReference type="EMBL" id="HJF08763.1"/>
    </source>
</evidence>
<dbReference type="Proteomes" id="UP000718012">
    <property type="component" value="Unassembled WGS sequence"/>
</dbReference>
<feature type="signal peptide" evidence="1">
    <location>
        <begin position="1"/>
        <end position="30"/>
    </location>
</feature>
<feature type="domain" description="TonB C-terminal" evidence="2">
    <location>
        <begin position="93"/>
        <end position="151"/>
    </location>
</feature>
<gene>
    <name evidence="3" type="ORF">K8U81_11380</name>
</gene>
<keyword evidence="1" id="KW-0732">Signal</keyword>
<dbReference type="Gene3D" id="3.30.1150.10">
    <property type="match status" value="1"/>
</dbReference>
<reference evidence="3" key="2">
    <citation type="submission" date="2021-09" db="EMBL/GenBank/DDBJ databases">
        <authorList>
            <person name="Gilroy R."/>
        </authorList>
    </citation>
    <scope>NUCLEOTIDE SEQUENCE</scope>
    <source>
        <strain evidence="3">CHK165-8395</strain>
    </source>
</reference>
<feature type="chain" id="PRO_5037758346" evidence="1">
    <location>
        <begin position="31"/>
        <end position="236"/>
    </location>
</feature>
<name>A0A921FES5_9BACT</name>
<protein>
    <submittedName>
        <fullName evidence="3">Energy transducer TonB</fullName>
    </submittedName>
</protein>
<evidence type="ECO:0000313" key="4">
    <source>
        <dbReference type="Proteomes" id="UP000718012"/>
    </source>
</evidence>
<evidence type="ECO:0000259" key="2">
    <source>
        <dbReference type="Pfam" id="PF03544"/>
    </source>
</evidence>
<dbReference type="EMBL" id="DYXD01000252">
    <property type="protein sequence ID" value="HJF08763.1"/>
    <property type="molecule type" value="Genomic_DNA"/>
</dbReference>
<dbReference type="GO" id="GO:0055085">
    <property type="term" value="P:transmembrane transport"/>
    <property type="evidence" value="ECO:0007669"/>
    <property type="project" value="InterPro"/>
</dbReference>
<dbReference type="InterPro" id="IPR037682">
    <property type="entry name" value="TonB_C"/>
</dbReference>
<evidence type="ECO:0000256" key="1">
    <source>
        <dbReference type="SAM" id="SignalP"/>
    </source>
</evidence>
<comment type="caution">
    <text evidence="3">The sequence shown here is derived from an EMBL/GenBank/DDBJ whole genome shotgun (WGS) entry which is preliminary data.</text>
</comment>